<dbReference type="Proteomes" id="UP001262032">
    <property type="component" value="Unassembled WGS sequence"/>
</dbReference>
<evidence type="ECO:0000256" key="2">
    <source>
        <dbReference type="ARBA" id="ARBA00022448"/>
    </source>
</evidence>
<dbReference type="CDD" id="cd03257">
    <property type="entry name" value="ABC_NikE_OppD_transporters"/>
    <property type="match status" value="1"/>
</dbReference>
<comment type="similarity">
    <text evidence="1">Belongs to the ABC transporter superfamily.</text>
</comment>
<dbReference type="PANTHER" id="PTHR43776">
    <property type="entry name" value="TRANSPORT ATP-BINDING PROTEIN"/>
    <property type="match status" value="1"/>
</dbReference>
<dbReference type="PANTHER" id="PTHR43776:SF7">
    <property type="entry name" value="D,D-DIPEPTIDE TRANSPORT ATP-BINDING PROTEIN DDPF-RELATED"/>
    <property type="match status" value="1"/>
</dbReference>
<gene>
    <name evidence="6" type="ORF">J2X12_001922</name>
</gene>
<dbReference type="Gene3D" id="3.40.50.300">
    <property type="entry name" value="P-loop containing nucleotide triphosphate hydrolases"/>
    <property type="match status" value="1"/>
</dbReference>
<dbReference type="InterPro" id="IPR050319">
    <property type="entry name" value="ABC_transp_ATP-bind"/>
</dbReference>
<evidence type="ECO:0000256" key="1">
    <source>
        <dbReference type="ARBA" id="ARBA00005417"/>
    </source>
</evidence>
<dbReference type="NCBIfam" id="TIGR01727">
    <property type="entry name" value="oligo_HPY"/>
    <property type="match status" value="1"/>
</dbReference>
<feature type="domain" description="ABC transporter" evidence="5">
    <location>
        <begin position="14"/>
        <end position="258"/>
    </location>
</feature>
<dbReference type="Gene3D" id="3.90.76.10">
    <property type="entry name" value="Dipeptide-binding Protein, Domain 1"/>
    <property type="match status" value="1"/>
</dbReference>
<name>A0AAW8NCJ0_PSEOX</name>
<organism evidence="6 7">
    <name type="scientific">Pseudarthrobacter oxydans</name>
    <name type="common">Arthrobacter oxydans</name>
    <dbReference type="NCBI Taxonomy" id="1671"/>
    <lineage>
        <taxon>Bacteria</taxon>
        <taxon>Bacillati</taxon>
        <taxon>Actinomycetota</taxon>
        <taxon>Actinomycetes</taxon>
        <taxon>Micrococcales</taxon>
        <taxon>Micrococcaceae</taxon>
        <taxon>Pseudarthrobacter</taxon>
    </lineage>
</organism>
<sequence>MRTDTPAPPFLDVLTVQDLTVEFPARGPLFSRRTLKAVNGVSLHVAPGETLGLVGESGCGKSTLVRTILGINKPSSGSVAVGGRNLAGLLNGRRRQERARMQMVFQDPYSSLDPRMSVHDIIAEPLRINGQYTAAAVNALLEQVGLTGAMGSRRPSEFSGGQRQRVGIARALALKPELLILDEPVSALDVSVQAQVINLLQDLQAELGLSYLFIAHDLSVVRQISHRVAVMYMGRIVETGPVADVFTSPQHPYTQALLSAAPVADPAAAATRQRIVLRGDLPDAANLPSGCSFRTRCPVATDACAAVVPQLLPPVPIQADFPVRPAHQSACPAGPPLGTHAPLSTPTLRPHWPPHLPGEPMPMSRARSPFRRALPALSVGLAAALMLSGCAGGFESTSDSSAEAGTGGRIVAALPTDPTSMDPVKTGSLVVLSVFFNTFDQLTKITADGSLEPKLATKWTPNADLTTWDFTLREGVAFTNGEPLTADDVVFSFTRILEDPTSENFGYLSSLASVAKVDDLTVRFTMKAPFSAFPRNTSLISIVPDQAYAAMGPEAFAAAPVGSGPFKFEKIQRGVAYDLVRNDSYWGEPAKLDAVSLVPVASDESRVNGVLSGSLDVAQISPAQVEPVKGSGAANVQSELSNGVVFLGVNSTAGVLADEKIRRAVGLAIDKKAITYTVLSGLGEPATQMLAPAVEGFVSGLSGGGYNPDEAKKLLAEAGYNGESIDFEYALDGRIPLSGEVAQAIQGYLTTAGIKVNLVGADQASHTLKVRNRQMKGIYLNTWAPSTVDGDLPLTDFYEKAGNNNYAQDPRTAELAVKQRGVEGQDRLSVFEELLGLSNEQGYYIPLYVPANNFAVDTKLDWTQRADGLYDFSTTGLKK</sequence>
<keyword evidence="2" id="KW-0813">Transport</keyword>
<dbReference type="InterPro" id="IPR003593">
    <property type="entry name" value="AAA+_ATPase"/>
</dbReference>
<dbReference type="InterPro" id="IPR013563">
    <property type="entry name" value="Oligopep_ABC_C"/>
</dbReference>
<evidence type="ECO:0000313" key="7">
    <source>
        <dbReference type="Proteomes" id="UP001262032"/>
    </source>
</evidence>
<dbReference type="PROSITE" id="PS50893">
    <property type="entry name" value="ABC_TRANSPORTER_2"/>
    <property type="match status" value="1"/>
</dbReference>
<dbReference type="EMBL" id="JAVDWN010000005">
    <property type="protein sequence ID" value="MDR7163907.1"/>
    <property type="molecule type" value="Genomic_DNA"/>
</dbReference>
<dbReference type="SUPFAM" id="SSF52540">
    <property type="entry name" value="P-loop containing nucleoside triphosphate hydrolases"/>
    <property type="match status" value="1"/>
</dbReference>
<dbReference type="InterPro" id="IPR000914">
    <property type="entry name" value="SBP_5_dom"/>
</dbReference>
<dbReference type="FunFam" id="3.40.50.300:FF:000016">
    <property type="entry name" value="Oligopeptide ABC transporter ATP-binding component"/>
    <property type="match status" value="1"/>
</dbReference>
<dbReference type="SUPFAM" id="SSF53850">
    <property type="entry name" value="Periplasmic binding protein-like II"/>
    <property type="match status" value="1"/>
</dbReference>
<evidence type="ECO:0000313" key="6">
    <source>
        <dbReference type="EMBL" id="MDR7163907.1"/>
    </source>
</evidence>
<dbReference type="SMART" id="SM00382">
    <property type="entry name" value="AAA"/>
    <property type="match status" value="1"/>
</dbReference>
<keyword evidence="4 6" id="KW-0067">ATP-binding</keyword>
<dbReference type="Gene3D" id="3.10.105.10">
    <property type="entry name" value="Dipeptide-binding Protein, Domain 3"/>
    <property type="match status" value="1"/>
</dbReference>
<accession>A0AAW8NCJ0</accession>
<comment type="caution">
    <text evidence="6">The sequence shown here is derived from an EMBL/GenBank/DDBJ whole genome shotgun (WGS) entry which is preliminary data.</text>
</comment>
<dbReference type="Pfam" id="PF00005">
    <property type="entry name" value="ABC_tran"/>
    <property type="match status" value="1"/>
</dbReference>
<evidence type="ECO:0000259" key="5">
    <source>
        <dbReference type="PROSITE" id="PS50893"/>
    </source>
</evidence>
<reference evidence="6" key="1">
    <citation type="submission" date="2023-07" db="EMBL/GenBank/DDBJ databases">
        <title>Sorghum-associated microbial communities from plants grown in Nebraska, USA.</title>
        <authorList>
            <person name="Schachtman D."/>
        </authorList>
    </citation>
    <scope>NUCLEOTIDE SEQUENCE</scope>
    <source>
        <strain evidence="6">BE261</strain>
    </source>
</reference>
<dbReference type="Pfam" id="PF08352">
    <property type="entry name" value="oligo_HPY"/>
    <property type="match status" value="1"/>
</dbReference>
<evidence type="ECO:0000256" key="4">
    <source>
        <dbReference type="ARBA" id="ARBA00022840"/>
    </source>
</evidence>
<evidence type="ECO:0000256" key="3">
    <source>
        <dbReference type="ARBA" id="ARBA00022741"/>
    </source>
</evidence>
<dbReference type="PROSITE" id="PS00211">
    <property type="entry name" value="ABC_TRANSPORTER_1"/>
    <property type="match status" value="1"/>
</dbReference>
<dbReference type="AlphaFoldDB" id="A0AAW8NCJ0"/>
<dbReference type="InterPro" id="IPR003439">
    <property type="entry name" value="ABC_transporter-like_ATP-bd"/>
</dbReference>
<dbReference type="Pfam" id="PF00496">
    <property type="entry name" value="SBP_bac_5"/>
    <property type="match status" value="1"/>
</dbReference>
<keyword evidence="3" id="KW-0547">Nucleotide-binding</keyword>
<proteinExistence type="inferred from homology"/>
<dbReference type="GO" id="GO:0055085">
    <property type="term" value="P:transmembrane transport"/>
    <property type="evidence" value="ECO:0007669"/>
    <property type="project" value="UniProtKB-ARBA"/>
</dbReference>
<dbReference type="GO" id="GO:0015833">
    <property type="term" value="P:peptide transport"/>
    <property type="evidence" value="ECO:0007669"/>
    <property type="project" value="InterPro"/>
</dbReference>
<dbReference type="Gene3D" id="3.40.190.10">
    <property type="entry name" value="Periplasmic binding protein-like II"/>
    <property type="match status" value="1"/>
</dbReference>
<dbReference type="InterPro" id="IPR017871">
    <property type="entry name" value="ABC_transporter-like_CS"/>
</dbReference>
<dbReference type="GO" id="GO:0016887">
    <property type="term" value="F:ATP hydrolysis activity"/>
    <property type="evidence" value="ECO:0007669"/>
    <property type="project" value="InterPro"/>
</dbReference>
<protein>
    <submittedName>
        <fullName evidence="6">Oligopeptide/dipeptide ABC transporter ATP-binding protein</fullName>
    </submittedName>
</protein>
<dbReference type="InterPro" id="IPR027417">
    <property type="entry name" value="P-loop_NTPase"/>
</dbReference>
<dbReference type="CDD" id="cd00995">
    <property type="entry name" value="PBP2_NikA_DppA_OppA_like"/>
    <property type="match status" value="1"/>
</dbReference>
<dbReference type="GO" id="GO:0005524">
    <property type="term" value="F:ATP binding"/>
    <property type="evidence" value="ECO:0007669"/>
    <property type="project" value="UniProtKB-KW"/>
</dbReference>